<keyword evidence="9 10" id="KW-0100">Branched-chain amino acid biosynthesis</keyword>
<keyword evidence="7 10" id="KW-0808">Transferase</keyword>
<dbReference type="PANTHER" id="PTHR46911">
    <property type="match status" value="1"/>
</dbReference>
<dbReference type="GO" id="GO:0003985">
    <property type="term" value="F:acetyl-CoA C-acetyltransferase activity"/>
    <property type="evidence" value="ECO:0007669"/>
    <property type="project" value="UniProtKB-UniRule"/>
</dbReference>
<dbReference type="PROSITE" id="PS00816">
    <property type="entry name" value="AIPM_HOMOCIT_SYNTH_2"/>
    <property type="match status" value="1"/>
</dbReference>
<protein>
    <recommendedName>
        <fullName evidence="4 10">2-isopropylmalate synthase</fullName>
        <ecNumber evidence="4 10">2.3.3.13</ecNumber>
    </recommendedName>
    <alternativeName>
        <fullName evidence="10">Alpha-IPM synthase</fullName>
    </alternativeName>
    <alternativeName>
        <fullName evidence="10">Alpha-isopropylmalate synthase</fullName>
    </alternativeName>
</protein>
<organism evidence="12 13">
    <name type="scientific">Marinomonas algarum</name>
    <dbReference type="NCBI Taxonomy" id="2883105"/>
    <lineage>
        <taxon>Bacteria</taxon>
        <taxon>Pseudomonadati</taxon>
        <taxon>Pseudomonadota</taxon>
        <taxon>Gammaproteobacteria</taxon>
        <taxon>Oceanospirillales</taxon>
        <taxon>Oceanospirillaceae</taxon>
        <taxon>Marinomonas</taxon>
    </lineage>
</organism>
<feature type="region of interest" description="Regulatory domain" evidence="10">
    <location>
        <begin position="437"/>
        <end position="557"/>
    </location>
</feature>
<comment type="catalytic activity">
    <reaction evidence="1 10">
        <text>3-methyl-2-oxobutanoate + acetyl-CoA + H2O = (2S)-2-isopropylmalate + CoA + H(+)</text>
        <dbReference type="Rhea" id="RHEA:21524"/>
        <dbReference type="ChEBI" id="CHEBI:1178"/>
        <dbReference type="ChEBI" id="CHEBI:11851"/>
        <dbReference type="ChEBI" id="CHEBI:15377"/>
        <dbReference type="ChEBI" id="CHEBI:15378"/>
        <dbReference type="ChEBI" id="CHEBI:57287"/>
        <dbReference type="ChEBI" id="CHEBI:57288"/>
        <dbReference type="EC" id="2.3.3.13"/>
    </reaction>
</comment>
<dbReference type="GO" id="GO:0000287">
    <property type="term" value="F:magnesium ion binding"/>
    <property type="evidence" value="ECO:0007669"/>
    <property type="project" value="UniProtKB-UniRule"/>
</dbReference>
<reference evidence="12" key="1">
    <citation type="submission" date="2021-10" db="EMBL/GenBank/DDBJ databases">
        <title>Marinomonas pontica sp. nov., isolated from the Black Sea.</title>
        <authorList>
            <person name="Zhao L.-H."/>
            <person name="Xue J.-H."/>
        </authorList>
    </citation>
    <scope>NUCLEOTIDE SEQUENCE</scope>
    <source>
        <strain evidence="12">E8</strain>
    </source>
</reference>
<dbReference type="SMART" id="SM00917">
    <property type="entry name" value="LeuA_dimer"/>
    <property type="match status" value="1"/>
</dbReference>
<evidence type="ECO:0000256" key="2">
    <source>
        <dbReference type="ARBA" id="ARBA00004689"/>
    </source>
</evidence>
<evidence type="ECO:0000256" key="4">
    <source>
        <dbReference type="ARBA" id="ARBA00012973"/>
    </source>
</evidence>
<evidence type="ECO:0000256" key="9">
    <source>
        <dbReference type="ARBA" id="ARBA00023304"/>
    </source>
</evidence>
<evidence type="ECO:0000256" key="3">
    <source>
        <dbReference type="ARBA" id="ARBA00009767"/>
    </source>
</evidence>
<accession>A0A9X1LDY6</accession>
<feature type="binding site" evidence="10">
    <location>
        <position position="40"/>
    </location>
    <ligand>
        <name>Mg(2+)</name>
        <dbReference type="ChEBI" id="CHEBI:18420"/>
    </ligand>
</feature>
<dbReference type="GO" id="GO:0009098">
    <property type="term" value="P:L-leucine biosynthetic process"/>
    <property type="evidence" value="ECO:0007669"/>
    <property type="project" value="UniProtKB-UniRule"/>
</dbReference>
<evidence type="ECO:0000259" key="11">
    <source>
        <dbReference type="PROSITE" id="PS50991"/>
    </source>
</evidence>
<comment type="subunit">
    <text evidence="10">Homodimer.</text>
</comment>
<name>A0A9X1LDY6_9GAMM</name>
<dbReference type="PROSITE" id="PS00815">
    <property type="entry name" value="AIPM_HOMOCIT_SYNTH_1"/>
    <property type="match status" value="1"/>
</dbReference>
<comment type="function">
    <text evidence="10">Catalyzes the condensation of the acetyl group of acetyl-CoA with 3-methyl-2-oxobutanoate (2-ketoisovalerate) to form 3-carboxy-3-hydroxy-4-methylpentanoate (2-isopropylmalate).</text>
</comment>
<dbReference type="InterPro" id="IPR005668">
    <property type="entry name" value="IPM_Synthase"/>
</dbReference>
<dbReference type="SUPFAM" id="SSF51569">
    <property type="entry name" value="Aldolase"/>
    <property type="match status" value="1"/>
</dbReference>
<dbReference type="InterPro" id="IPR039371">
    <property type="entry name" value="LeuA_N_DRE-TIM"/>
</dbReference>
<dbReference type="SUPFAM" id="SSF89000">
    <property type="entry name" value="post-HMGL domain-like"/>
    <property type="match status" value="1"/>
</dbReference>
<proteinExistence type="inferred from homology"/>
<comment type="similarity">
    <text evidence="3 10">Belongs to the alpha-IPM synthase/homocitrate synthase family. LeuA type 2 subfamily.</text>
</comment>
<dbReference type="GO" id="GO:0005737">
    <property type="term" value="C:cytoplasm"/>
    <property type="evidence" value="ECO:0007669"/>
    <property type="project" value="UniProtKB-SubCell"/>
</dbReference>
<dbReference type="Pfam" id="PF00682">
    <property type="entry name" value="HMGL-like"/>
    <property type="match status" value="1"/>
</dbReference>
<comment type="subcellular location">
    <subcellularLocation>
        <location evidence="10">Cytoplasm</location>
    </subcellularLocation>
</comment>
<dbReference type="EC" id="2.3.3.13" evidence="4 10"/>
<dbReference type="PANTHER" id="PTHR46911:SF1">
    <property type="entry name" value="2-ISOPROPYLMALATE SYNTHASE"/>
    <property type="match status" value="1"/>
</dbReference>
<feature type="binding site" evidence="10">
    <location>
        <position position="280"/>
    </location>
    <ligand>
        <name>Mg(2+)</name>
        <dbReference type="ChEBI" id="CHEBI:18420"/>
    </ligand>
</feature>
<dbReference type="InterPro" id="IPR013709">
    <property type="entry name" value="2-isopropylmalate_synth_dimer"/>
</dbReference>
<keyword evidence="10" id="KW-0460">Magnesium</keyword>
<dbReference type="CDD" id="cd07942">
    <property type="entry name" value="DRE_TIM_LeuA"/>
    <property type="match status" value="1"/>
</dbReference>
<dbReference type="AlphaFoldDB" id="A0A9X1LDY6"/>
<comment type="cofactor">
    <cofactor evidence="10">
        <name>Mg(2+)</name>
        <dbReference type="ChEBI" id="CHEBI:18420"/>
    </cofactor>
</comment>
<evidence type="ECO:0000256" key="1">
    <source>
        <dbReference type="ARBA" id="ARBA00000064"/>
    </source>
</evidence>
<feature type="binding site" evidence="10">
    <location>
        <position position="246"/>
    </location>
    <ligand>
        <name>Mg(2+)</name>
        <dbReference type="ChEBI" id="CHEBI:18420"/>
    </ligand>
</feature>
<evidence type="ECO:0000256" key="5">
    <source>
        <dbReference type="ARBA" id="ARBA00022430"/>
    </source>
</evidence>
<dbReference type="InterPro" id="IPR002034">
    <property type="entry name" value="AIPM/Hcit_synth_CS"/>
</dbReference>
<dbReference type="Proteomes" id="UP001139095">
    <property type="component" value="Unassembled WGS sequence"/>
</dbReference>
<dbReference type="HAMAP" id="MF_00572">
    <property type="entry name" value="LeuA_type2"/>
    <property type="match status" value="1"/>
</dbReference>
<evidence type="ECO:0000256" key="10">
    <source>
        <dbReference type="HAMAP-Rule" id="MF_00572"/>
    </source>
</evidence>
<dbReference type="InterPro" id="IPR013785">
    <property type="entry name" value="Aldolase_TIM"/>
</dbReference>
<dbReference type="InterPro" id="IPR036230">
    <property type="entry name" value="LeuA_allosteric_dom_sf"/>
</dbReference>
<dbReference type="GO" id="GO:0003852">
    <property type="term" value="F:2-isopropylmalate synthase activity"/>
    <property type="evidence" value="ECO:0007669"/>
    <property type="project" value="UniProtKB-UniRule"/>
</dbReference>
<dbReference type="Pfam" id="PF08502">
    <property type="entry name" value="LeuA_dimer"/>
    <property type="match status" value="1"/>
</dbReference>
<evidence type="ECO:0000256" key="7">
    <source>
        <dbReference type="ARBA" id="ARBA00022679"/>
    </source>
</evidence>
<dbReference type="Gene3D" id="3.30.160.270">
    <property type="match status" value="1"/>
</dbReference>
<evidence type="ECO:0000313" key="13">
    <source>
        <dbReference type="Proteomes" id="UP001139095"/>
    </source>
</evidence>
<comment type="pathway">
    <text evidence="2 10">Amino-acid biosynthesis; L-leucine biosynthesis; L-leucine from 3-methyl-2-oxobutanoate: step 1/4.</text>
</comment>
<keyword evidence="5 10" id="KW-0432">Leucine biosynthesis</keyword>
<feature type="binding site" evidence="10">
    <location>
        <position position="244"/>
    </location>
    <ligand>
        <name>Mg(2+)</name>
        <dbReference type="ChEBI" id="CHEBI:18420"/>
    </ligand>
</feature>
<keyword evidence="12" id="KW-0012">Acyltransferase</keyword>
<evidence type="ECO:0000256" key="8">
    <source>
        <dbReference type="ARBA" id="ARBA00022723"/>
    </source>
</evidence>
<keyword evidence="6 10" id="KW-0028">Amino-acid biosynthesis</keyword>
<evidence type="ECO:0000256" key="6">
    <source>
        <dbReference type="ARBA" id="ARBA00022605"/>
    </source>
</evidence>
<evidence type="ECO:0000313" key="12">
    <source>
        <dbReference type="EMBL" id="MCB5160436.1"/>
    </source>
</evidence>
<dbReference type="RefSeq" id="WP_226752818.1">
    <property type="nucleotide sequence ID" value="NZ_JAJATW010000001.1"/>
</dbReference>
<sequence length="557" mass="61818">MTAFDHTKYTPFKPVAIKDRTWPDNDITHAPIWSSVDLRDGNQALVEPMTVEQKKQFFALLVDVGFKEIEVGFPAASQLDFDFVRWLIEENQVPDDVYIQVLTQARPELIERTYKSLKGAKKAIVHVYNSTSTTQREQVFRMDKEGVKKIAINGAKCVKEHAEKHPETEWVFQYSPESFTGTEMDFAVEVVDAVTDVWQPTPDNKVIINLPATVEVSTPNRYADQIEYFCRNVQKRDSMLVSLHTHNDRGCGVAAAELGIMAGADRIEGTLLGNGERTGNMDVVTMAMNMYSQGIDPKLSLNDMDRIISVVQACTLLQVHPRHPYAGELVFTAFSGSHQDAIKKCLANQTDDKPWDVAYLPIDPRDVGRSYQEVIRVNSQSGKGGIAYTLEQEYGLALPRWLQVEFSPIVQQLAEKDGGVVDAQSMKDLFESSFMTGTTPYRLGKYDLTKDDVDTVQAELVTQDGTVKIAGNGNGALSAFSEALGQHFNMRVDIIQYQEHALTVGSDSQAIAYVQVNIDGDRFNGVAIDTDIVSSSIQALLATVNQKIAENDTASVA</sequence>
<dbReference type="InterPro" id="IPR054692">
    <property type="entry name" value="LeuA-like_post-cat"/>
</dbReference>
<comment type="caution">
    <text evidence="12">The sequence shown here is derived from an EMBL/GenBank/DDBJ whole genome shotgun (WGS) entry which is preliminary data.</text>
</comment>
<dbReference type="InterPro" id="IPR000891">
    <property type="entry name" value="PYR_CT"/>
</dbReference>
<dbReference type="SUPFAM" id="SSF110921">
    <property type="entry name" value="2-isopropylmalate synthase LeuA, allosteric (dimerisation) domain"/>
    <property type="match status" value="1"/>
</dbReference>
<dbReference type="Pfam" id="PF22615">
    <property type="entry name" value="IPMS_D2"/>
    <property type="match status" value="1"/>
</dbReference>
<gene>
    <name evidence="10 12" type="primary">leuA</name>
    <name evidence="12" type="ORF">LG368_00720</name>
</gene>
<dbReference type="PROSITE" id="PS50991">
    <property type="entry name" value="PYR_CT"/>
    <property type="match status" value="1"/>
</dbReference>
<feature type="domain" description="Pyruvate carboxyltransferase" evidence="11">
    <location>
        <begin position="31"/>
        <end position="305"/>
    </location>
</feature>
<dbReference type="NCBIfam" id="TIGR00970">
    <property type="entry name" value="leuA_yeast"/>
    <property type="match status" value="1"/>
</dbReference>
<keyword evidence="13" id="KW-1185">Reference proteome</keyword>
<keyword evidence="8 10" id="KW-0479">Metal-binding</keyword>
<dbReference type="NCBIfam" id="NF002991">
    <property type="entry name" value="PRK03739.1"/>
    <property type="match status" value="1"/>
</dbReference>
<dbReference type="EMBL" id="JAJATW010000001">
    <property type="protein sequence ID" value="MCB5160436.1"/>
    <property type="molecule type" value="Genomic_DNA"/>
</dbReference>
<keyword evidence="10" id="KW-0963">Cytoplasm</keyword>
<dbReference type="Gene3D" id="3.20.20.70">
    <property type="entry name" value="Aldolase class I"/>
    <property type="match status" value="1"/>
</dbReference>